<evidence type="ECO:0000313" key="3">
    <source>
        <dbReference type="Proteomes" id="UP001465755"/>
    </source>
</evidence>
<dbReference type="PRINTS" id="PR00081">
    <property type="entry name" value="GDHRDH"/>
</dbReference>
<dbReference type="GO" id="GO:0016491">
    <property type="term" value="F:oxidoreductase activity"/>
    <property type="evidence" value="ECO:0007669"/>
    <property type="project" value="UniProtKB-KW"/>
</dbReference>
<dbReference type="Pfam" id="PF13561">
    <property type="entry name" value="adh_short_C2"/>
    <property type="match status" value="1"/>
</dbReference>
<accession>A0AAW1P1L9</accession>
<dbReference type="AlphaFoldDB" id="A0AAW1P1L9"/>
<keyword evidence="1" id="KW-0560">Oxidoreductase</keyword>
<keyword evidence="3" id="KW-1185">Reference proteome</keyword>
<dbReference type="Proteomes" id="UP001465755">
    <property type="component" value="Unassembled WGS sequence"/>
</dbReference>
<organism evidence="2 3">
    <name type="scientific">Symbiochloris irregularis</name>
    <dbReference type="NCBI Taxonomy" id="706552"/>
    <lineage>
        <taxon>Eukaryota</taxon>
        <taxon>Viridiplantae</taxon>
        <taxon>Chlorophyta</taxon>
        <taxon>core chlorophytes</taxon>
        <taxon>Trebouxiophyceae</taxon>
        <taxon>Trebouxiales</taxon>
        <taxon>Trebouxiaceae</taxon>
        <taxon>Symbiochloris</taxon>
    </lineage>
</organism>
<dbReference type="PANTHER" id="PTHR42898:SF6">
    <property type="entry name" value="NADP-DEPENDENT MANNITOL DEHYDROGENASE"/>
    <property type="match status" value="1"/>
</dbReference>
<dbReference type="InterPro" id="IPR036291">
    <property type="entry name" value="NAD(P)-bd_dom_sf"/>
</dbReference>
<dbReference type="EMBL" id="JALJOQ010000078">
    <property type="protein sequence ID" value="KAK9800863.1"/>
    <property type="molecule type" value="Genomic_DNA"/>
</dbReference>
<dbReference type="InterPro" id="IPR002347">
    <property type="entry name" value="SDR_fam"/>
</dbReference>
<evidence type="ECO:0000256" key="1">
    <source>
        <dbReference type="ARBA" id="ARBA00023002"/>
    </source>
</evidence>
<name>A0AAW1P1L9_9CHLO</name>
<proteinExistence type="predicted"/>
<dbReference type="FunFam" id="3.40.50.720:FF:000084">
    <property type="entry name" value="Short-chain dehydrogenase reductase"/>
    <property type="match status" value="1"/>
</dbReference>
<dbReference type="PANTHER" id="PTHR42898">
    <property type="entry name" value="TROPINONE REDUCTASE"/>
    <property type="match status" value="1"/>
</dbReference>
<sequence>MAEQDIHTALSRRFGLQNLNCLVTGGTLGIGRACVEELAALGANVYTCARRSQELEDCVQKCKSQGWKVQGSTCDLADTAQREALFDKVKQAFGGKLHVLVANVGTNITKPSADYSEEEYDKIMNTNLKSTFRACQLAHGLLKAAPNSSIVLIGSVAGGPASIKSGTVYGMTKAAMDQLAKNLSCEWAKDGIRINSVKPWYTDTPLAERVTKDPQALAAVHGRTPLQRIAQPSEVSGLVAFLCAPAASYITGQCIAVDGGLAANGWW</sequence>
<protein>
    <submittedName>
        <fullName evidence="2">Uncharacterized protein</fullName>
    </submittedName>
</protein>
<reference evidence="2 3" key="1">
    <citation type="journal article" date="2024" name="Nat. Commun.">
        <title>Phylogenomics reveals the evolutionary origins of lichenization in chlorophyte algae.</title>
        <authorList>
            <person name="Puginier C."/>
            <person name="Libourel C."/>
            <person name="Otte J."/>
            <person name="Skaloud P."/>
            <person name="Haon M."/>
            <person name="Grisel S."/>
            <person name="Petersen M."/>
            <person name="Berrin J.G."/>
            <person name="Delaux P.M."/>
            <person name="Dal Grande F."/>
            <person name="Keller J."/>
        </authorList>
    </citation>
    <scope>NUCLEOTIDE SEQUENCE [LARGE SCALE GENOMIC DNA]</scope>
    <source>
        <strain evidence="2 3">SAG 2036</strain>
    </source>
</reference>
<evidence type="ECO:0000313" key="2">
    <source>
        <dbReference type="EMBL" id="KAK9800863.1"/>
    </source>
</evidence>
<dbReference type="PROSITE" id="PS00061">
    <property type="entry name" value="ADH_SHORT"/>
    <property type="match status" value="1"/>
</dbReference>
<dbReference type="Gene3D" id="3.40.50.720">
    <property type="entry name" value="NAD(P)-binding Rossmann-like Domain"/>
    <property type="match status" value="1"/>
</dbReference>
<dbReference type="InterPro" id="IPR020904">
    <property type="entry name" value="Sc_DH/Rdtase_CS"/>
</dbReference>
<dbReference type="SUPFAM" id="SSF51735">
    <property type="entry name" value="NAD(P)-binding Rossmann-fold domains"/>
    <property type="match status" value="1"/>
</dbReference>
<gene>
    <name evidence="2" type="ORF">WJX73_002553</name>
</gene>
<dbReference type="InterPro" id="IPR045000">
    <property type="entry name" value="TR"/>
</dbReference>
<comment type="caution">
    <text evidence="2">The sequence shown here is derived from an EMBL/GenBank/DDBJ whole genome shotgun (WGS) entry which is preliminary data.</text>
</comment>